<dbReference type="AlphaFoldDB" id="A0A517PX18"/>
<name>A0A517PX18_9PLAN</name>
<proteinExistence type="predicted"/>
<evidence type="ECO:0008006" key="3">
    <source>
        <dbReference type="Google" id="ProtNLM"/>
    </source>
</evidence>
<protein>
    <recommendedName>
        <fullName evidence="3">DUF4174 domain-containing protein</fullName>
    </recommendedName>
</protein>
<dbReference type="RefSeq" id="WP_145192032.1">
    <property type="nucleotide sequence ID" value="NZ_CP036266.1"/>
</dbReference>
<accession>A0A517PX18</accession>
<keyword evidence="2" id="KW-1185">Reference proteome</keyword>
<evidence type="ECO:0000313" key="1">
    <source>
        <dbReference type="EMBL" id="QDT23915.1"/>
    </source>
</evidence>
<reference evidence="1 2" key="1">
    <citation type="submission" date="2019-02" db="EMBL/GenBank/DDBJ databases">
        <title>Deep-cultivation of Planctomycetes and their phenomic and genomic characterization uncovers novel biology.</title>
        <authorList>
            <person name="Wiegand S."/>
            <person name="Jogler M."/>
            <person name="Boedeker C."/>
            <person name="Pinto D."/>
            <person name="Vollmers J."/>
            <person name="Rivas-Marin E."/>
            <person name="Kohn T."/>
            <person name="Peeters S.H."/>
            <person name="Heuer A."/>
            <person name="Rast P."/>
            <person name="Oberbeckmann S."/>
            <person name="Bunk B."/>
            <person name="Jeske O."/>
            <person name="Meyerdierks A."/>
            <person name="Storesund J.E."/>
            <person name="Kallscheuer N."/>
            <person name="Luecker S."/>
            <person name="Lage O.M."/>
            <person name="Pohl T."/>
            <person name="Merkel B.J."/>
            <person name="Hornburger P."/>
            <person name="Mueller R.-W."/>
            <person name="Bruemmer F."/>
            <person name="Labrenz M."/>
            <person name="Spormann A.M."/>
            <person name="Op den Camp H."/>
            <person name="Overmann J."/>
            <person name="Amann R."/>
            <person name="Jetten M.S.M."/>
            <person name="Mascher T."/>
            <person name="Medema M.H."/>
            <person name="Devos D.P."/>
            <person name="Kaster A.-K."/>
            <person name="Ovreas L."/>
            <person name="Rohde M."/>
            <person name="Galperin M.Y."/>
            <person name="Jogler C."/>
        </authorList>
    </citation>
    <scope>NUCLEOTIDE SEQUENCE [LARGE SCALE GENOMIC DNA]</scope>
    <source>
        <strain evidence="1 2">HG66A1</strain>
    </source>
</reference>
<dbReference type="EMBL" id="CP036266">
    <property type="protein sequence ID" value="QDT23915.1"/>
    <property type="molecule type" value="Genomic_DNA"/>
</dbReference>
<sequence length="170" mass="19344">MPSRNSFFYHKNLLACFLACLIAVAALFFLVPPPQQTEIAWQEYSLPHIQRDMDQGKVILISAMSSKDYLILFLEARYSHDPAMLQFLRTHPVVCYRIDLTSLSEEQFEAWQGYFDSLSPLGVVLLVQTPEDDAVMETIKVDGDQLSPQHLISRLEKLLARRKTKTGAGV</sequence>
<evidence type="ECO:0000313" key="2">
    <source>
        <dbReference type="Proteomes" id="UP000320421"/>
    </source>
</evidence>
<gene>
    <name evidence="1" type="ORF">HG66A1_57410</name>
</gene>
<dbReference type="OrthoDB" id="289713at2"/>
<organism evidence="1 2">
    <name type="scientific">Gimesia chilikensis</name>
    <dbReference type="NCBI Taxonomy" id="2605989"/>
    <lineage>
        <taxon>Bacteria</taxon>
        <taxon>Pseudomonadati</taxon>
        <taxon>Planctomycetota</taxon>
        <taxon>Planctomycetia</taxon>
        <taxon>Planctomycetales</taxon>
        <taxon>Planctomycetaceae</taxon>
        <taxon>Gimesia</taxon>
    </lineage>
</organism>
<dbReference type="Proteomes" id="UP000320421">
    <property type="component" value="Chromosome"/>
</dbReference>